<dbReference type="Proteomes" id="UP000325516">
    <property type="component" value="Chromosome"/>
</dbReference>
<feature type="transmembrane region" description="Helical" evidence="2">
    <location>
        <begin position="69"/>
        <end position="89"/>
    </location>
</feature>
<organism evidence="3 4">
    <name type="scientific">Microbacterium lushaniae</name>
    <dbReference type="NCBI Taxonomy" id="2614639"/>
    <lineage>
        <taxon>Bacteria</taxon>
        <taxon>Bacillati</taxon>
        <taxon>Actinomycetota</taxon>
        <taxon>Actinomycetes</taxon>
        <taxon>Micrococcales</taxon>
        <taxon>Microbacteriaceae</taxon>
        <taxon>Microbacterium</taxon>
    </lineage>
</organism>
<name>A0A5J6KZU9_9MICO</name>
<sequence length="357" mass="37417">MPSRWGFSLWAVRRSLTGGHMGSAELGGQGAPCPFGWSYPRMSVVVPVARTLYIASPRALAARLTSMQLALGVLVVLIGGILLSVLTTTDPLWWHLHFSQLGTFRDTSGALFNGTLVVGGSLVALYAYRVRRDLVRLGAVVGRRGSGWAAQVFLTTIGVNLALVGCVPLNVNQSIHDNVAAGMVLGFGALLVSSPVLLHRMPRRLLLTTLAVFACLFAGGWLFVDGTINLALFEVIAFSAMFAWSGVFTHCLGLHAPAPVSLPAAPAAIPAASPEPAHPALSCASGLQPSRSSRLAPRAARVAGAPARPAGRYRRPAARVAALASPRPGCRGSAGPAASTRSTIRVRRSRRSQAAGR</sequence>
<keyword evidence="2" id="KW-1133">Transmembrane helix</keyword>
<dbReference type="AlphaFoldDB" id="A0A5J6KZU9"/>
<dbReference type="KEGG" id="mlz:F6J85_00740"/>
<gene>
    <name evidence="3" type="ORF">F6J85_00740</name>
</gene>
<keyword evidence="2" id="KW-0812">Transmembrane</keyword>
<feature type="transmembrane region" description="Helical" evidence="2">
    <location>
        <begin position="109"/>
        <end position="128"/>
    </location>
</feature>
<reference evidence="4" key="1">
    <citation type="submission" date="2019-09" db="EMBL/GenBank/DDBJ databases">
        <title>Mumia zhuanghuii sp. nov. isolated from the intestinal contents of plateau pika (Ochotona curzoniae) in the Qinghai-Tibet plateau of China.</title>
        <authorList>
            <person name="Tian Z."/>
        </authorList>
    </citation>
    <scope>NUCLEOTIDE SEQUENCE [LARGE SCALE GENOMIC DNA]</scope>
    <source>
        <strain evidence="4">L-031</strain>
    </source>
</reference>
<dbReference type="Pfam" id="PF06197">
    <property type="entry name" value="DUF998"/>
    <property type="match status" value="1"/>
</dbReference>
<proteinExistence type="predicted"/>
<dbReference type="InterPro" id="IPR009339">
    <property type="entry name" value="DUF998"/>
</dbReference>
<accession>A0A5J6KZU9</accession>
<feature type="transmembrane region" description="Helical" evidence="2">
    <location>
        <begin position="148"/>
        <end position="167"/>
    </location>
</feature>
<feature type="transmembrane region" description="Helical" evidence="2">
    <location>
        <begin position="230"/>
        <end position="252"/>
    </location>
</feature>
<evidence type="ECO:0000313" key="3">
    <source>
        <dbReference type="EMBL" id="QEW01764.1"/>
    </source>
</evidence>
<feature type="compositionally biased region" description="Low complexity" evidence="1">
    <location>
        <begin position="318"/>
        <end position="328"/>
    </location>
</feature>
<feature type="region of interest" description="Disordered" evidence="1">
    <location>
        <begin position="280"/>
        <end position="357"/>
    </location>
</feature>
<evidence type="ECO:0000313" key="4">
    <source>
        <dbReference type="Proteomes" id="UP000325516"/>
    </source>
</evidence>
<protein>
    <submittedName>
        <fullName evidence="3">DUF998 domain-containing protein</fullName>
    </submittedName>
</protein>
<evidence type="ECO:0000256" key="1">
    <source>
        <dbReference type="SAM" id="MobiDB-lite"/>
    </source>
</evidence>
<keyword evidence="2" id="KW-0472">Membrane</keyword>
<keyword evidence="4" id="KW-1185">Reference proteome</keyword>
<feature type="transmembrane region" description="Helical" evidence="2">
    <location>
        <begin position="205"/>
        <end position="224"/>
    </location>
</feature>
<feature type="transmembrane region" description="Helical" evidence="2">
    <location>
        <begin position="179"/>
        <end position="198"/>
    </location>
</feature>
<feature type="compositionally biased region" description="Low complexity" evidence="1">
    <location>
        <begin position="290"/>
        <end position="310"/>
    </location>
</feature>
<evidence type="ECO:0000256" key="2">
    <source>
        <dbReference type="SAM" id="Phobius"/>
    </source>
</evidence>
<dbReference type="EMBL" id="CP044232">
    <property type="protein sequence ID" value="QEW01764.1"/>
    <property type="molecule type" value="Genomic_DNA"/>
</dbReference>